<feature type="region of interest" description="Disordered" evidence="1">
    <location>
        <begin position="42"/>
        <end position="68"/>
    </location>
</feature>
<keyword evidence="3" id="KW-1185">Reference proteome</keyword>
<proteinExistence type="predicted"/>
<accession>A0ABR3ACK0</accession>
<sequence>MVNERNKRGGDRHIEQVATQGAYKKLAREKRAKTKQLARVLTAGSPTKEEKLETAGNPKKLSPGAWIGPKVEYDDRQYSPEDPVRMNFDEFEWDEKSAIVF</sequence>
<evidence type="ECO:0000256" key="1">
    <source>
        <dbReference type="SAM" id="MobiDB-lite"/>
    </source>
</evidence>
<name>A0ABR3ACK0_9AGAR</name>
<organism evidence="2 3">
    <name type="scientific">Marasmius tenuissimus</name>
    <dbReference type="NCBI Taxonomy" id="585030"/>
    <lineage>
        <taxon>Eukaryota</taxon>
        <taxon>Fungi</taxon>
        <taxon>Dikarya</taxon>
        <taxon>Basidiomycota</taxon>
        <taxon>Agaricomycotina</taxon>
        <taxon>Agaricomycetes</taxon>
        <taxon>Agaricomycetidae</taxon>
        <taxon>Agaricales</taxon>
        <taxon>Marasmiineae</taxon>
        <taxon>Marasmiaceae</taxon>
        <taxon>Marasmius</taxon>
    </lineage>
</organism>
<reference evidence="2 3" key="1">
    <citation type="submission" date="2024-05" db="EMBL/GenBank/DDBJ databases">
        <title>A draft genome resource for the thread blight pathogen Marasmius tenuissimus strain MS-2.</title>
        <authorList>
            <person name="Yulfo-Soto G.E."/>
            <person name="Baruah I.K."/>
            <person name="Amoako-Attah I."/>
            <person name="Bukari Y."/>
            <person name="Meinhardt L.W."/>
            <person name="Bailey B.A."/>
            <person name="Cohen S.P."/>
        </authorList>
    </citation>
    <scope>NUCLEOTIDE SEQUENCE [LARGE SCALE GENOMIC DNA]</scope>
    <source>
        <strain evidence="2 3">MS-2</strain>
    </source>
</reference>
<gene>
    <name evidence="2" type="ORF">AAF712_001542</name>
</gene>
<comment type="caution">
    <text evidence="2">The sequence shown here is derived from an EMBL/GenBank/DDBJ whole genome shotgun (WGS) entry which is preliminary data.</text>
</comment>
<dbReference type="Proteomes" id="UP001437256">
    <property type="component" value="Unassembled WGS sequence"/>
</dbReference>
<dbReference type="EMBL" id="JBBXMP010000003">
    <property type="protein sequence ID" value="KAL0071685.1"/>
    <property type="molecule type" value="Genomic_DNA"/>
</dbReference>
<evidence type="ECO:0000313" key="3">
    <source>
        <dbReference type="Proteomes" id="UP001437256"/>
    </source>
</evidence>
<protein>
    <submittedName>
        <fullName evidence="2">Uncharacterized protein</fullName>
    </submittedName>
</protein>
<evidence type="ECO:0000313" key="2">
    <source>
        <dbReference type="EMBL" id="KAL0071685.1"/>
    </source>
</evidence>